<evidence type="ECO:0000256" key="2">
    <source>
        <dbReference type="SAM" id="SignalP"/>
    </source>
</evidence>
<sequence length="496" mass="55697">MSLTALFLDEFWSLVEVTLCCKMMTEDHSGQYIKQVFNEMMEEWGIPPHKVSAVTSDNGENIRLALELLDNPPNHMRCFGHTINNGVSGVISTCQGLQESLAKAHSARSWLSSDKVWRAYVKYVLEMHNKTPKMLPSPCKTRWWVDLHIAEAVVGQYRWMWGFVTSYRLGKFLGEIPSRENISVLKAYVKALKPVEKISSLLCAERYVTCSMVLPMTYILDPESSFYGGEDLALNAFTTLQWVTEENEEEMDQGQEGEDDDDIPLSDYAALQPKAIHRAISEKLKKRYNPPLPPDDDTRAAIEFERAAACNTVLCRVSFLDPRFRSQILEADCTLAKTGLMEETVDSAAPPNRAENRGTTQQNQNTAVLSAASAVMSLFKRRRQEHQGQQEAAIESDPKDAAKKAFAKELLLYEGLPDAELTEDPFKWWQGHSGSLPLLSRLARKYLIIPASSVPSERLFSTGGNVIIDTRTSLTGLNAEMLIFISQNQAHCPLPV</sequence>
<evidence type="ECO:0000313" key="4">
    <source>
        <dbReference type="Proteomes" id="UP000504606"/>
    </source>
</evidence>
<dbReference type="KEGG" id="foc:127749937"/>
<evidence type="ECO:0000256" key="1">
    <source>
        <dbReference type="SAM" id="MobiDB-lite"/>
    </source>
</evidence>
<name>A0A9C6UDZ5_FRAOC</name>
<dbReference type="InterPro" id="IPR008906">
    <property type="entry name" value="HATC_C_dom"/>
</dbReference>
<feature type="region of interest" description="Disordered" evidence="1">
    <location>
        <begin position="381"/>
        <end position="400"/>
    </location>
</feature>
<reference evidence="5" key="1">
    <citation type="submission" date="2025-08" db="UniProtKB">
        <authorList>
            <consortium name="RefSeq"/>
        </authorList>
    </citation>
    <scope>IDENTIFICATION</scope>
    <source>
        <tissue evidence="5">Whole organism</tissue>
    </source>
</reference>
<dbReference type="GO" id="GO:0046983">
    <property type="term" value="F:protein dimerization activity"/>
    <property type="evidence" value="ECO:0007669"/>
    <property type="project" value="InterPro"/>
</dbReference>
<proteinExistence type="predicted"/>
<feature type="domain" description="HAT C-terminal dimerisation" evidence="3">
    <location>
        <begin position="422"/>
        <end position="488"/>
    </location>
</feature>
<evidence type="ECO:0000259" key="3">
    <source>
        <dbReference type="Pfam" id="PF05699"/>
    </source>
</evidence>
<dbReference type="PANTHER" id="PTHR46481:SF9">
    <property type="entry name" value="ZINC FINGER BED DOMAIN-CONTAINING PROTEIN 1-LIKE"/>
    <property type="match status" value="1"/>
</dbReference>
<gene>
    <name evidence="5" type="primary">LOC127749937</name>
</gene>
<dbReference type="Pfam" id="PF05699">
    <property type="entry name" value="Dimer_Tnp_hAT"/>
    <property type="match status" value="1"/>
</dbReference>
<dbReference type="RefSeq" id="XP_052126013.1">
    <property type="nucleotide sequence ID" value="XM_052270053.1"/>
</dbReference>
<dbReference type="PANTHER" id="PTHR46481">
    <property type="entry name" value="ZINC FINGER BED DOMAIN-CONTAINING PROTEIN 4"/>
    <property type="match status" value="1"/>
</dbReference>
<protein>
    <submittedName>
        <fullName evidence="5">E3 SUMO-protein ligase ZBED1-like</fullName>
    </submittedName>
</protein>
<dbReference type="InterPro" id="IPR012337">
    <property type="entry name" value="RNaseH-like_sf"/>
</dbReference>
<keyword evidence="2" id="KW-0732">Signal</keyword>
<dbReference type="AlphaFoldDB" id="A0A9C6UDZ5"/>
<organism evidence="4 5">
    <name type="scientific">Frankliniella occidentalis</name>
    <name type="common">Western flower thrips</name>
    <name type="synonym">Euthrips occidentalis</name>
    <dbReference type="NCBI Taxonomy" id="133901"/>
    <lineage>
        <taxon>Eukaryota</taxon>
        <taxon>Metazoa</taxon>
        <taxon>Ecdysozoa</taxon>
        <taxon>Arthropoda</taxon>
        <taxon>Hexapoda</taxon>
        <taxon>Insecta</taxon>
        <taxon>Pterygota</taxon>
        <taxon>Neoptera</taxon>
        <taxon>Paraneoptera</taxon>
        <taxon>Thysanoptera</taxon>
        <taxon>Terebrantia</taxon>
        <taxon>Thripoidea</taxon>
        <taxon>Thripidae</taxon>
        <taxon>Frankliniella</taxon>
    </lineage>
</organism>
<feature type="chain" id="PRO_5039248859" evidence="2">
    <location>
        <begin position="21"/>
        <end position="496"/>
    </location>
</feature>
<keyword evidence="4" id="KW-1185">Reference proteome</keyword>
<accession>A0A9C6UDZ5</accession>
<evidence type="ECO:0000313" key="5">
    <source>
        <dbReference type="RefSeq" id="XP_052126013.1"/>
    </source>
</evidence>
<feature type="signal peptide" evidence="2">
    <location>
        <begin position="1"/>
        <end position="20"/>
    </location>
</feature>
<dbReference type="Proteomes" id="UP000504606">
    <property type="component" value="Unplaced"/>
</dbReference>
<dbReference type="OrthoDB" id="1607513at2759"/>
<dbReference type="GeneID" id="127749937"/>
<dbReference type="SUPFAM" id="SSF53098">
    <property type="entry name" value="Ribonuclease H-like"/>
    <property type="match status" value="1"/>
</dbReference>
<dbReference type="InterPro" id="IPR052035">
    <property type="entry name" value="ZnF_BED_domain_contain"/>
</dbReference>